<protein>
    <submittedName>
        <fullName evidence="1">Uncharacterized protein</fullName>
    </submittedName>
</protein>
<reference evidence="1" key="1">
    <citation type="journal article" date="2021" name="Proc. Natl. Acad. Sci. U.S.A.">
        <title>A Catalog of Tens of Thousands of Viruses from Human Metagenomes Reveals Hidden Associations with Chronic Diseases.</title>
        <authorList>
            <person name="Tisza M.J."/>
            <person name="Buck C.B."/>
        </authorList>
    </citation>
    <scope>NUCLEOTIDE SEQUENCE</scope>
    <source>
        <strain evidence="1">Ct5rm7</strain>
    </source>
</reference>
<organism evidence="1">
    <name type="scientific">virus sp. ct5rm7</name>
    <dbReference type="NCBI Taxonomy" id="2827298"/>
    <lineage>
        <taxon>Viruses</taxon>
    </lineage>
</organism>
<proteinExistence type="predicted"/>
<evidence type="ECO:0000313" key="1">
    <source>
        <dbReference type="EMBL" id="DAE30304.1"/>
    </source>
</evidence>
<sequence>METFILIHTLKRGFFDFCKRKNFSTFYKSLLFNYLHVLFARVRSIFAKGCFLKPQKKFLRKVLEIGKTVL</sequence>
<dbReference type="EMBL" id="BK059103">
    <property type="protein sequence ID" value="DAE30304.1"/>
    <property type="molecule type" value="Genomic_DNA"/>
</dbReference>
<accession>A0A8S5RFZ9</accession>
<name>A0A8S5RFZ9_9VIRU</name>